<keyword evidence="2" id="KW-0812">Transmembrane</keyword>
<dbReference type="SUPFAM" id="SSF47413">
    <property type="entry name" value="lambda repressor-like DNA-binding domains"/>
    <property type="match status" value="1"/>
</dbReference>
<reference evidence="4" key="2">
    <citation type="journal article" date="2021" name="PeerJ">
        <title>Extensive microbial diversity within the chicken gut microbiome revealed by metagenomics and culture.</title>
        <authorList>
            <person name="Gilroy R."/>
            <person name="Ravi A."/>
            <person name="Getino M."/>
            <person name="Pursley I."/>
            <person name="Horton D.L."/>
            <person name="Alikhan N.F."/>
            <person name="Baker D."/>
            <person name="Gharbi K."/>
            <person name="Hall N."/>
            <person name="Watson M."/>
            <person name="Adriaenssens E.M."/>
            <person name="Foster-Nyarko E."/>
            <person name="Jarju S."/>
            <person name="Secka A."/>
            <person name="Antonio M."/>
            <person name="Oren A."/>
            <person name="Chaudhuri R.R."/>
            <person name="La Ragione R."/>
            <person name="Hildebrand F."/>
            <person name="Pallen M.J."/>
        </authorList>
    </citation>
    <scope>NUCLEOTIDE SEQUENCE</scope>
    <source>
        <strain evidence="4">6086</strain>
    </source>
</reference>
<dbReference type="CDD" id="cd00093">
    <property type="entry name" value="HTH_XRE"/>
    <property type="match status" value="1"/>
</dbReference>
<dbReference type="InterPro" id="IPR010982">
    <property type="entry name" value="Lambda_DNA-bd_dom_sf"/>
</dbReference>
<feature type="transmembrane region" description="Helical" evidence="2">
    <location>
        <begin position="198"/>
        <end position="222"/>
    </location>
</feature>
<keyword evidence="1" id="KW-0238">DNA-binding</keyword>
<protein>
    <submittedName>
        <fullName evidence="4">Helix-turn-helix transcriptional regulator</fullName>
    </submittedName>
</protein>
<evidence type="ECO:0000313" key="4">
    <source>
        <dbReference type="EMBL" id="HIS79272.1"/>
    </source>
</evidence>
<keyword evidence="2" id="KW-0472">Membrane</keyword>
<feature type="transmembrane region" description="Helical" evidence="2">
    <location>
        <begin position="155"/>
        <end position="178"/>
    </location>
</feature>
<evidence type="ECO:0000259" key="3">
    <source>
        <dbReference type="PROSITE" id="PS50943"/>
    </source>
</evidence>
<dbReference type="InterPro" id="IPR001387">
    <property type="entry name" value="Cro/C1-type_HTH"/>
</dbReference>
<evidence type="ECO:0000256" key="1">
    <source>
        <dbReference type="ARBA" id="ARBA00023125"/>
    </source>
</evidence>
<accession>A0A9D1FT23</accession>
<feature type="transmembrane region" description="Helical" evidence="2">
    <location>
        <begin position="234"/>
        <end position="252"/>
    </location>
</feature>
<dbReference type="AlphaFoldDB" id="A0A9D1FT23"/>
<dbReference type="PANTHER" id="PTHR46558">
    <property type="entry name" value="TRACRIPTIONAL REGULATORY PROTEIN-RELATED-RELATED"/>
    <property type="match status" value="1"/>
</dbReference>
<dbReference type="SMART" id="SM00530">
    <property type="entry name" value="HTH_XRE"/>
    <property type="match status" value="1"/>
</dbReference>
<feature type="transmembrane region" description="Helical" evidence="2">
    <location>
        <begin position="258"/>
        <end position="277"/>
    </location>
</feature>
<evidence type="ECO:0000313" key="5">
    <source>
        <dbReference type="Proteomes" id="UP000824141"/>
    </source>
</evidence>
<feature type="transmembrane region" description="Helical" evidence="2">
    <location>
        <begin position="99"/>
        <end position="118"/>
    </location>
</feature>
<gene>
    <name evidence="4" type="ORF">IAD03_07865</name>
</gene>
<comment type="caution">
    <text evidence="4">The sequence shown here is derived from an EMBL/GenBank/DDBJ whole genome shotgun (WGS) entry which is preliminary data.</text>
</comment>
<dbReference type="Proteomes" id="UP000824141">
    <property type="component" value="Unassembled WGS sequence"/>
</dbReference>
<sequence>MQVDAKTTGRFLAELRKEKGYTQKELGDKLMVTDKAISRWETGKGLPDTSLLKPLSDILGVSVGELLAGKRMPPEQTKEETDSILVEAMRYSHRTAARAAGLCLVIVGILFLLTPLVVTTQSESGVWVLGLAPIGAAVCLFLKRGGGNGKLLYRIGMGCLVLALILELLPFGAVLVMAPGPTERIVRTFSFFDLTVFGYANFFPLLAGLLTVFSLFAGIISALHPLRLLRLRNAVFLCTAAAAVLSLAPLLFGMEYLSIVGAFVCVCLFLSAILQGAGNCQASRS</sequence>
<dbReference type="PANTHER" id="PTHR46558:SF4">
    <property type="entry name" value="DNA-BIDING PHAGE PROTEIN"/>
    <property type="match status" value="1"/>
</dbReference>
<organism evidence="4 5">
    <name type="scientific">Candidatus Caccousia stercoris</name>
    <dbReference type="NCBI Taxonomy" id="2840723"/>
    <lineage>
        <taxon>Bacteria</taxon>
        <taxon>Bacillati</taxon>
        <taxon>Bacillota</taxon>
        <taxon>Clostridia</taxon>
        <taxon>Eubacteriales</taxon>
        <taxon>Oscillospiraceae</taxon>
        <taxon>Oscillospiraceae incertae sedis</taxon>
        <taxon>Candidatus Caccousia</taxon>
    </lineage>
</organism>
<feature type="domain" description="HTH cro/C1-type" evidence="3">
    <location>
        <begin position="12"/>
        <end position="66"/>
    </location>
</feature>
<evidence type="ECO:0000256" key="2">
    <source>
        <dbReference type="SAM" id="Phobius"/>
    </source>
</evidence>
<reference evidence="4" key="1">
    <citation type="submission" date="2020-10" db="EMBL/GenBank/DDBJ databases">
        <authorList>
            <person name="Gilroy R."/>
        </authorList>
    </citation>
    <scope>NUCLEOTIDE SEQUENCE</scope>
    <source>
        <strain evidence="4">6086</strain>
    </source>
</reference>
<feature type="transmembrane region" description="Helical" evidence="2">
    <location>
        <begin position="124"/>
        <end position="143"/>
    </location>
</feature>
<proteinExistence type="predicted"/>
<keyword evidence="2" id="KW-1133">Transmembrane helix</keyword>
<dbReference type="Gene3D" id="1.10.260.40">
    <property type="entry name" value="lambda repressor-like DNA-binding domains"/>
    <property type="match status" value="1"/>
</dbReference>
<dbReference type="GO" id="GO:0003677">
    <property type="term" value="F:DNA binding"/>
    <property type="evidence" value="ECO:0007669"/>
    <property type="project" value="UniProtKB-KW"/>
</dbReference>
<dbReference type="PROSITE" id="PS50943">
    <property type="entry name" value="HTH_CROC1"/>
    <property type="match status" value="1"/>
</dbReference>
<dbReference type="EMBL" id="DVJM01000166">
    <property type="protein sequence ID" value="HIS79272.1"/>
    <property type="molecule type" value="Genomic_DNA"/>
</dbReference>
<dbReference type="Pfam" id="PF01381">
    <property type="entry name" value="HTH_3"/>
    <property type="match status" value="1"/>
</dbReference>
<name>A0A9D1FT23_9FIRM</name>